<keyword evidence="2" id="KW-1185">Reference proteome</keyword>
<organism evidence="1 2">
    <name type="scientific">Paenibacillus piri</name>
    <dbReference type="NCBI Taxonomy" id="2547395"/>
    <lineage>
        <taxon>Bacteria</taxon>
        <taxon>Bacillati</taxon>
        <taxon>Bacillota</taxon>
        <taxon>Bacilli</taxon>
        <taxon>Bacillales</taxon>
        <taxon>Paenibacillaceae</taxon>
        <taxon>Paenibacillus</taxon>
    </lineage>
</organism>
<evidence type="ECO:0000313" key="1">
    <source>
        <dbReference type="EMBL" id="TDG00870.1"/>
    </source>
</evidence>
<reference evidence="1 2" key="1">
    <citation type="submission" date="2019-03" db="EMBL/GenBank/DDBJ databases">
        <title>This is whole genome sequence of Paenibacillus sp MS74 strain.</title>
        <authorList>
            <person name="Trinh H.N."/>
        </authorList>
    </citation>
    <scope>NUCLEOTIDE SEQUENCE [LARGE SCALE GENOMIC DNA]</scope>
    <source>
        <strain evidence="1 2">MS74</strain>
    </source>
</reference>
<name>A0A4R5KXR8_9BACL</name>
<dbReference type="Proteomes" id="UP000295636">
    <property type="component" value="Unassembled WGS sequence"/>
</dbReference>
<dbReference type="RefSeq" id="WP_133225580.1">
    <property type="nucleotide sequence ID" value="NZ_SMRT01000001.1"/>
</dbReference>
<dbReference type="EMBL" id="SMRT01000001">
    <property type="protein sequence ID" value="TDG00870.1"/>
    <property type="molecule type" value="Genomic_DNA"/>
</dbReference>
<comment type="caution">
    <text evidence="1">The sequence shown here is derived from an EMBL/GenBank/DDBJ whole genome shotgun (WGS) entry which is preliminary data.</text>
</comment>
<proteinExistence type="predicted"/>
<protein>
    <submittedName>
        <fullName evidence="1">Uncharacterized protein</fullName>
    </submittedName>
</protein>
<evidence type="ECO:0000313" key="2">
    <source>
        <dbReference type="Proteomes" id="UP000295636"/>
    </source>
</evidence>
<gene>
    <name evidence="1" type="ORF">E1757_04470</name>
</gene>
<accession>A0A4R5KXR8</accession>
<sequence>MSNYKTHSRVKMLLNGEQLFFETRDDQMKKTLQLYKGINKFMFENCDMDTDTLGVELSKELAKYMLDWVGLGQLAKNFKKGHKTLIFKEGHVIDNVLLEESDRECISKLSDEGFRVFLVVVQMLDKPLRGKVATTHYYYLPANLSHYIDFANDDRFHSNVKDYFNKFLYAMIYGEIEKPHQVWHSKELTSRLGK</sequence>
<dbReference type="AlphaFoldDB" id="A0A4R5KXR8"/>